<feature type="transmembrane region" description="Helical" evidence="2">
    <location>
        <begin position="23"/>
        <end position="49"/>
    </location>
</feature>
<dbReference type="Proteomes" id="UP001497382">
    <property type="component" value="Unassembled WGS sequence"/>
</dbReference>
<evidence type="ECO:0000256" key="2">
    <source>
        <dbReference type="SAM" id="Phobius"/>
    </source>
</evidence>
<keyword evidence="2" id="KW-0472">Membrane</keyword>
<dbReference type="EMBL" id="CAXIEN010000261">
    <property type="protein sequence ID" value="CAL1290272.1"/>
    <property type="molecule type" value="Genomic_DNA"/>
</dbReference>
<accession>A0AAV2B2B2</accession>
<keyword evidence="2" id="KW-0812">Transmembrane</keyword>
<evidence type="ECO:0000313" key="3">
    <source>
        <dbReference type="EMBL" id="CAL1290272.1"/>
    </source>
</evidence>
<proteinExistence type="predicted"/>
<reference evidence="3 4" key="1">
    <citation type="submission" date="2024-04" db="EMBL/GenBank/DDBJ databases">
        <authorList>
            <person name="Rising A."/>
            <person name="Reimegard J."/>
            <person name="Sonavane S."/>
            <person name="Akerstrom W."/>
            <person name="Nylinder S."/>
            <person name="Hedman E."/>
            <person name="Kallberg Y."/>
        </authorList>
    </citation>
    <scope>NUCLEOTIDE SEQUENCE [LARGE SCALE GENOMIC DNA]</scope>
</reference>
<organism evidence="3 4">
    <name type="scientific">Larinioides sclopetarius</name>
    <dbReference type="NCBI Taxonomy" id="280406"/>
    <lineage>
        <taxon>Eukaryota</taxon>
        <taxon>Metazoa</taxon>
        <taxon>Ecdysozoa</taxon>
        <taxon>Arthropoda</taxon>
        <taxon>Chelicerata</taxon>
        <taxon>Arachnida</taxon>
        <taxon>Araneae</taxon>
        <taxon>Araneomorphae</taxon>
        <taxon>Entelegynae</taxon>
        <taxon>Araneoidea</taxon>
        <taxon>Araneidae</taxon>
        <taxon>Larinioides</taxon>
    </lineage>
</organism>
<keyword evidence="4" id="KW-1185">Reference proteome</keyword>
<gene>
    <name evidence="3" type="ORF">LARSCL_LOCUS16386</name>
</gene>
<feature type="compositionally biased region" description="Basic and acidic residues" evidence="1">
    <location>
        <begin position="134"/>
        <end position="159"/>
    </location>
</feature>
<sequence>METYLAKDGKLLPKFYQDPKWKVLGSILVTVFDCMCCIATWGLAIYLMVLKSIFIIAYSLLCPFAGSVDQSEENIVELPTQVRRTSRESPLQCPSLEERPEKSRPSTPDSKACPVSKSECSLQADAPLPGSSLEDEKVTKISEVKSEASSHTNGVKDPEEPLIQIN</sequence>
<dbReference type="AlphaFoldDB" id="A0AAV2B2B2"/>
<evidence type="ECO:0000256" key="1">
    <source>
        <dbReference type="SAM" id="MobiDB-lite"/>
    </source>
</evidence>
<feature type="region of interest" description="Disordered" evidence="1">
    <location>
        <begin position="79"/>
        <end position="166"/>
    </location>
</feature>
<comment type="caution">
    <text evidence="3">The sequence shown here is derived from an EMBL/GenBank/DDBJ whole genome shotgun (WGS) entry which is preliminary data.</text>
</comment>
<evidence type="ECO:0000313" key="4">
    <source>
        <dbReference type="Proteomes" id="UP001497382"/>
    </source>
</evidence>
<keyword evidence="2" id="KW-1133">Transmembrane helix</keyword>
<protein>
    <submittedName>
        <fullName evidence="3">Uncharacterized protein</fullName>
    </submittedName>
</protein>
<name>A0AAV2B2B2_9ARAC</name>